<name>A0A0L7R7T0_9HYME</name>
<dbReference type="AlphaFoldDB" id="A0A0L7R7T0"/>
<protein>
    <submittedName>
        <fullName evidence="1">Uncharacterized protein</fullName>
    </submittedName>
</protein>
<accession>A0A0L7R7T0</accession>
<proteinExistence type="predicted"/>
<keyword evidence="2" id="KW-1185">Reference proteome</keyword>
<sequence length="60" mass="7069">MFVRYSAEIKRNFSPRDRFNNKGERICRLILGQIDPISVQGLRQMCAKRLQQRSARKGQC</sequence>
<gene>
    <name evidence="1" type="ORF">WH47_12636</name>
</gene>
<reference evidence="1 2" key="1">
    <citation type="submission" date="2015-07" db="EMBL/GenBank/DDBJ databases">
        <title>The genome of Habropoda laboriosa.</title>
        <authorList>
            <person name="Pan H."/>
            <person name="Kapheim K."/>
        </authorList>
    </citation>
    <scope>NUCLEOTIDE SEQUENCE [LARGE SCALE GENOMIC DNA]</scope>
    <source>
        <strain evidence="1">0110345459</strain>
    </source>
</reference>
<organism evidence="1 2">
    <name type="scientific">Habropoda laboriosa</name>
    <dbReference type="NCBI Taxonomy" id="597456"/>
    <lineage>
        <taxon>Eukaryota</taxon>
        <taxon>Metazoa</taxon>
        <taxon>Ecdysozoa</taxon>
        <taxon>Arthropoda</taxon>
        <taxon>Hexapoda</taxon>
        <taxon>Insecta</taxon>
        <taxon>Pterygota</taxon>
        <taxon>Neoptera</taxon>
        <taxon>Endopterygota</taxon>
        <taxon>Hymenoptera</taxon>
        <taxon>Apocrita</taxon>
        <taxon>Aculeata</taxon>
        <taxon>Apoidea</taxon>
        <taxon>Anthophila</taxon>
        <taxon>Apidae</taxon>
        <taxon>Habropoda</taxon>
    </lineage>
</organism>
<dbReference type="EMBL" id="KQ414639">
    <property type="protein sequence ID" value="KOC66831.1"/>
    <property type="molecule type" value="Genomic_DNA"/>
</dbReference>
<dbReference type="Proteomes" id="UP000053825">
    <property type="component" value="Unassembled WGS sequence"/>
</dbReference>
<evidence type="ECO:0000313" key="1">
    <source>
        <dbReference type="EMBL" id="KOC66831.1"/>
    </source>
</evidence>
<evidence type="ECO:0000313" key="2">
    <source>
        <dbReference type="Proteomes" id="UP000053825"/>
    </source>
</evidence>